<sequence length="109" mass="12374">MIEEAKALEWTVKQAFKNIAAPLADRLEQLSLKIEQGQDTHNLGNNRSKRKFKRDFDDYESDSCSLNIERKLCICNVECPTHEGGRDQSIKAMKPAEFVPNCEDDAGDD</sequence>
<accession>A0A915J675</accession>
<name>A0A915J675_ROMCU</name>
<dbReference type="Proteomes" id="UP000887565">
    <property type="component" value="Unplaced"/>
</dbReference>
<protein>
    <submittedName>
        <fullName evidence="2">Uncharacterized protein</fullName>
    </submittedName>
</protein>
<evidence type="ECO:0000313" key="2">
    <source>
        <dbReference type="WBParaSite" id="nRc.2.0.1.t21946-RA"/>
    </source>
</evidence>
<proteinExistence type="predicted"/>
<reference evidence="2" key="1">
    <citation type="submission" date="2022-11" db="UniProtKB">
        <authorList>
            <consortium name="WormBaseParasite"/>
        </authorList>
    </citation>
    <scope>IDENTIFICATION</scope>
</reference>
<dbReference type="WBParaSite" id="nRc.2.0.1.t21946-RA">
    <property type="protein sequence ID" value="nRc.2.0.1.t21946-RA"/>
    <property type="gene ID" value="nRc.2.0.1.g21946"/>
</dbReference>
<keyword evidence="1" id="KW-1185">Reference proteome</keyword>
<organism evidence="1 2">
    <name type="scientific">Romanomermis culicivorax</name>
    <name type="common">Nematode worm</name>
    <dbReference type="NCBI Taxonomy" id="13658"/>
    <lineage>
        <taxon>Eukaryota</taxon>
        <taxon>Metazoa</taxon>
        <taxon>Ecdysozoa</taxon>
        <taxon>Nematoda</taxon>
        <taxon>Enoplea</taxon>
        <taxon>Dorylaimia</taxon>
        <taxon>Mermithida</taxon>
        <taxon>Mermithoidea</taxon>
        <taxon>Mermithidae</taxon>
        <taxon>Romanomermis</taxon>
    </lineage>
</organism>
<dbReference type="AlphaFoldDB" id="A0A915J675"/>
<evidence type="ECO:0000313" key="1">
    <source>
        <dbReference type="Proteomes" id="UP000887565"/>
    </source>
</evidence>